<dbReference type="AlphaFoldDB" id="A0AAU7KNQ4"/>
<dbReference type="PRINTS" id="PR01270">
    <property type="entry name" value="HDASUPER"/>
</dbReference>
<dbReference type="SUPFAM" id="SSF52768">
    <property type="entry name" value="Arginase/deacetylase"/>
    <property type="match status" value="1"/>
</dbReference>
<evidence type="ECO:0000313" key="7">
    <source>
        <dbReference type="EMBL" id="XBO72478.1"/>
    </source>
</evidence>
<organism evidence="7">
    <name type="scientific">Halomonas sp. RT37</name>
    <dbReference type="NCBI Taxonomy" id="2950872"/>
    <lineage>
        <taxon>Bacteria</taxon>
        <taxon>Pseudomonadati</taxon>
        <taxon>Pseudomonadota</taxon>
        <taxon>Gammaproteobacteria</taxon>
        <taxon>Oceanospirillales</taxon>
        <taxon>Halomonadaceae</taxon>
        <taxon>Halomonas</taxon>
    </lineage>
</organism>
<dbReference type="Gene3D" id="3.40.800.20">
    <property type="entry name" value="Histone deacetylase domain"/>
    <property type="match status" value="1"/>
</dbReference>
<feature type="domain" description="Histone deacetylase" evidence="6">
    <location>
        <begin position="28"/>
        <end position="338"/>
    </location>
</feature>
<dbReference type="Pfam" id="PF00850">
    <property type="entry name" value="Hist_deacetyl"/>
    <property type="match status" value="1"/>
</dbReference>
<evidence type="ECO:0000256" key="5">
    <source>
        <dbReference type="ARBA" id="ARBA00022833"/>
    </source>
</evidence>
<keyword evidence="5" id="KW-0862">Zinc</keyword>
<comment type="cofactor">
    <cofactor evidence="1">
        <name>Zn(2+)</name>
        <dbReference type="ChEBI" id="CHEBI:29105"/>
    </cofactor>
</comment>
<keyword evidence="3" id="KW-0479">Metal-binding</keyword>
<dbReference type="RefSeq" id="WP_287164800.1">
    <property type="nucleotide sequence ID" value="NZ_CP098827.1"/>
</dbReference>
<evidence type="ECO:0000256" key="3">
    <source>
        <dbReference type="ARBA" id="ARBA00022723"/>
    </source>
</evidence>
<dbReference type="EMBL" id="CP098827">
    <property type="protein sequence ID" value="XBO72478.1"/>
    <property type="molecule type" value="Genomic_DNA"/>
</dbReference>
<dbReference type="GO" id="GO:0046872">
    <property type="term" value="F:metal ion binding"/>
    <property type="evidence" value="ECO:0007669"/>
    <property type="project" value="UniProtKB-KW"/>
</dbReference>
<evidence type="ECO:0000256" key="4">
    <source>
        <dbReference type="ARBA" id="ARBA00022801"/>
    </source>
</evidence>
<evidence type="ECO:0000256" key="2">
    <source>
        <dbReference type="ARBA" id="ARBA00005947"/>
    </source>
</evidence>
<dbReference type="InterPro" id="IPR037138">
    <property type="entry name" value="His_deacetylse_dom_sf"/>
</dbReference>
<dbReference type="GO" id="GO:0016787">
    <property type="term" value="F:hydrolase activity"/>
    <property type="evidence" value="ECO:0007669"/>
    <property type="project" value="UniProtKB-KW"/>
</dbReference>
<dbReference type="GO" id="GO:0004407">
    <property type="term" value="F:histone deacetylase activity"/>
    <property type="evidence" value="ECO:0007669"/>
    <property type="project" value="TreeGrafter"/>
</dbReference>
<dbReference type="InterPro" id="IPR000286">
    <property type="entry name" value="HDACs"/>
</dbReference>
<evidence type="ECO:0000259" key="6">
    <source>
        <dbReference type="Pfam" id="PF00850"/>
    </source>
</evidence>
<dbReference type="InterPro" id="IPR023801">
    <property type="entry name" value="His_deacetylse_dom"/>
</dbReference>
<dbReference type="PANTHER" id="PTHR10625">
    <property type="entry name" value="HISTONE DEACETYLASE HDAC1-RELATED"/>
    <property type="match status" value="1"/>
</dbReference>
<proteinExistence type="inferred from homology"/>
<dbReference type="GO" id="GO:0040029">
    <property type="term" value="P:epigenetic regulation of gene expression"/>
    <property type="evidence" value="ECO:0007669"/>
    <property type="project" value="TreeGrafter"/>
</dbReference>
<gene>
    <name evidence="7" type="ORF">NFG58_07175</name>
</gene>
<evidence type="ECO:0000256" key="1">
    <source>
        <dbReference type="ARBA" id="ARBA00001947"/>
    </source>
</evidence>
<keyword evidence="4" id="KW-0378">Hydrolase</keyword>
<sequence>MQVYHSEATKLRRARTELHDGQLMTPFECPERVDLVLAQLRDSGVGPVAAPREHGLAPVLAVHDAAYVEFLSTCWDEWQAAGHGGEAIPTIWPTRTMREDRIPGHVGGKLGYYALGGDTSISPGTFEAAMASKDVALSAYEHTASSGQPSFGLCRPPGHHAASDQFGGYCFFNNAAIVAQRALDDGHARVAILDVDFHHGNGTQQIFYGRDDVLTQSIHGDPDQCFPYYLGHADEKGEGPGLGYNVNYPLPPGTDYATWRERLELALAEISDKQASLLVVSLGVDTFEGDPISSFRLKSDDFLDMGRRLASLGLPSVILMEGGYAVEEIGVNVAKVLQGFQGA</sequence>
<protein>
    <submittedName>
        <fullName evidence="7">Histone deacetylase family protein</fullName>
    </submittedName>
</protein>
<comment type="similarity">
    <text evidence="2">Belongs to the histone deacetylase family.</text>
</comment>
<accession>A0AAU7KNQ4</accession>
<dbReference type="InterPro" id="IPR023696">
    <property type="entry name" value="Ureohydrolase_dom_sf"/>
</dbReference>
<name>A0AAU7KNQ4_9GAMM</name>
<reference evidence="7" key="1">
    <citation type="submission" date="2022-06" db="EMBL/GenBank/DDBJ databases">
        <title>A novel DMS-producing enzyme.</title>
        <authorList>
            <person name="Zhang Y."/>
        </authorList>
    </citation>
    <scope>NUCLEOTIDE SEQUENCE</scope>
    <source>
        <strain evidence="7">RT37</strain>
    </source>
</reference>
<dbReference type="CDD" id="cd10001">
    <property type="entry name" value="HDAC_classII_APAH"/>
    <property type="match status" value="1"/>
</dbReference>
<dbReference type="PANTHER" id="PTHR10625:SF17">
    <property type="entry name" value="HISTONE DEACETYLASE 8"/>
    <property type="match status" value="1"/>
</dbReference>